<dbReference type="Gene3D" id="2.120.10.30">
    <property type="entry name" value="TolB, C-terminal domain"/>
    <property type="match status" value="1"/>
</dbReference>
<dbReference type="Pfam" id="PF06977">
    <property type="entry name" value="SdiA-regulated"/>
    <property type="match status" value="1"/>
</dbReference>
<dbReference type="AlphaFoldDB" id="A0A8T9QEZ6"/>
<keyword evidence="3" id="KW-1003">Cell membrane</keyword>
<dbReference type="RefSeq" id="WP_244677483.1">
    <property type="nucleotide sequence ID" value="NZ_CP095046.1"/>
</dbReference>
<comment type="subcellular location">
    <subcellularLocation>
        <location evidence="1">Cell membrane</location>
    </subcellularLocation>
</comment>
<accession>A0A8T9QEZ6</accession>
<evidence type="ECO:0000313" key="7">
    <source>
        <dbReference type="Proteomes" id="UP000831796"/>
    </source>
</evidence>
<dbReference type="Proteomes" id="UP000831796">
    <property type="component" value="Chromosome"/>
</dbReference>
<proteinExistence type="inferred from homology"/>
<evidence type="ECO:0000256" key="1">
    <source>
        <dbReference type="ARBA" id="ARBA00004236"/>
    </source>
</evidence>
<comment type="similarity">
    <text evidence="2">Belongs to the YjiK family.</text>
</comment>
<dbReference type="GO" id="GO:0005886">
    <property type="term" value="C:plasma membrane"/>
    <property type="evidence" value="ECO:0007669"/>
    <property type="project" value="UniProtKB-SubCell"/>
</dbReference>
<gene>
    <name evidence="6" type="ORF">MUN79_09740</name>
</gene>
<keyword evidence="7" id="KW-1185">Reference proteome</keyword>
<dbReference type="KEGG" id="hcu:MUN79_09740"/>
<evidence type="ECO:0000256" key="3">
    <source>
        <dbReference type="ARBA" id="ARBA00022475"/>
    </source>
</evidence>
<name>A0A8T9QEZ6_9BACT</name>
<feature type="signal peptide" evidence="5">
    <location>
        <begin position="1"/>
        <end position="20"/>
    </location>
</feature>
<reference evidence="6" key="1">
    <citation type="submission" date="2022-04" db="EMBL/GenBank/DDBJ databases">
        <title>Hymenobacter sp. isolated from the air.</title>
        <authorList>
            <person name="Won M."/>
            <person name="Lee C.-M."/>
            <person name="Woen H.-Y."/>
            <person name="Kwon S.-W."/>
        </authorList>
    </citation>
    <scope>NUCLEOTIDE SEQUENCE</scope>
    <source>
        <strain evidence="6">5116S-3</strain>
    </source>
</reference>
<dbReference type="InterPro" id="IPR011042">
    <property type="entry name" value="6-blade_b-propeller_TolB-like"/>
</dbReference>
<sequence>MKTVIISLAAALLTGSSAVAQSAAAAYEWQQPTATYTLPKELQEVSGIALLSNQRLGCIEDQTGTIYIYNLTSKSVESTLKFGKKGDYEDLARLPGAWLVLRSDGTLFKYNDDGTTRSYPTGLTAANNPEGLAYDATSKTLLIACKGAAGVGQPDQKRAIYRLDPKTYHVQTKPAFVLDVAELIGLDRRQNSSSAINRFAPSAVAVHPLTRHIFVLAASGNALVELDAQGTPLSVQKLPRKQFPQPEGLAFAPNGDLYISSEIGDNGQAGTIQFFRASPIAANK</sequence>
<keyword evidence="4" id="KW-0472">Membrane</keyword>
<dbReference type="InterPro" id="IPR009722">
    <property type="entry name" value="YjiK/CarP"/>
</dbReference>
<dbReference type="SUPFAM" id="SSF101898">
    <property type="entry name" value="NHL repeat"/>
    <property type="match status" value="1"/>
</dbReference>
<feature type="chain" id="PRO_5035813622" evidence="5">
    <location>
        <begin position="21"/>
        <end position="284"/>
    </location>
</feature>
<protein>
    <submittedName>
        <fullName evidence="6">SdiA-regulated domain-containing protein</fullName>
    </submittedName>
</protein>
<keyword evidence="5" id="KW-0732">Signal</keyword>
<evidence type="ECO:0000256" key="5">
    <source>
        <dbReference type="SAM" id="SignalP"/>
    </source>
</evidence>
<evidence type="ECO:0000256" key="4">
    <source>
        <dbReference type="ARBA" id="ARBA00023136"/>
    </source>
</evidence>
<evidence type="ECO:0000313" key="6">
    <source>
        <dbReference type="EMBL" id="UOQ74139.1"/>
    </source>
</evidence>
<evidence type="ECO:0000256" key="2">
    <source>
        <dbReference type="ARBA" id="ARBA00009852"/>
    </source>
</evidence>
<organism evidence="6 7">
    <name type="scientific">Hymenobacter cellulosilyticus</name>
    <dbReference type="NCBI Taxonomy" id="2932248"/>
    <lineage>
        <taxon>Bacteria</taxon>
        <taxon>Pseudomonadati</taxon>
        <taxon>Bacteroidota</taxon>
        <taxon>Cytophagia</taxon>
        <taxon>Cytophagales</taxon>
        <taxon>Hymenobacteraceae</taxon>
        <taxon>Hymenobacter</taxon>
    </lineage>
</organism>
<dbReference type="EMBL" id="CP095046">
    <property type="protein sequence ID" value="UOQ74139.1"/>
    <property type="molecule type" value="Genomic_DNA"/>
</dbReference>